<comment type="caution">
    <text evidence="3">The sequence shown here is derived from an EMBL/GenBank/DDBJ whole genome shotgun (WGS) entry which is preliminary data.</text>
</comment>
<evidence type="ECO:0000313" key="4">
    <source>
        <dbReference type="Proteomes" id="UP000282454"/>
    </source>
</evidence>
<protein>
    <submittedName>
        <fullName evidence="3">Uncharacterized protein DUF397</fullName>
    </submittedName>
</protein>
<reference evidence="3 4" key="1">
    <citation type="submission" date="2018-10" db="EMBL/GenBank/DDBJ databases">
        <title>Genomic Encyclopedia of Archaeal and Bacterial Type Strains, Phase II (KMG-II): from individual species to whole genera.</title>
        <authorList>
            <person name="Goeker M."/>
        </authorList>
    </citation>
    <scope>NUCLEOTIDE SEQUENCE [LARGE SCALE GENOMIC DNA]</scope>
    <source>
        <strain evidence="3 4">DSM 45657</strain>
    </source>
</reference>
<dbReference type="RefSeq" id="WP_170224519.1">
    <property type="nucleotide sequence ID" value="NZ_RCDD01000003.1"/>
</dbReference>
<feature type="domain" description="DUF397" evidence="2">
    <location>
        <begin position="66"/>
        <end position="105"/>
    </location>
</feature>
<proteinExistence type="predicted"/>
<dbReference type="InterPro" id="IPR007278">
    <property type="entry name" value="DUF397"/>
</dbReference>
<accession>A0A421B1S8</accession>
<feature type="domain" description="DUF397" evidence="2">
    <location>
        <begin position="9"/>
        <end position="59"/>
    </location>
</feature>
<dbReference type="AlphaFoldDB" id="A0A421B1S8"/>
<dbReference type="Pfam" id="PF04149">
    <property type="entry name" value="DUF397"/>
    <property type="match status" value="2"/>
</dbReference>
<evidence type="ECO:0000256" key="1">
    <source>
        <dbReference type="SAM" id="MobiDB-lite"/>
    </source>
</evidence>
<keyword evidence="4" id="KW-1185">Reference proteome</keyword>
<dbReference type="EMBL" id="RCDD01000003">
    <property type="protein sequence ID" value="RLK58379.1"/>
    <property type="molecule type" value="Genomic_DNA"/>
</dbReference>
<evidence type="ECO:0000313" key="3">
    <source>
        <dbReference type="EMBL" id="RLK58379.1"/>
    </source>
</evidence>
<sequence>MPSTPRRTGWHKSSHSDQGNGCVEVRLTDTGAEIRDTKIADSPAITFTRAQWTRWIDEVTAGRLTNDNGAVEVSTTPNAWTVRARDTTTTLTFTDHEWAAFRAGVADGEFSADLVAP</sequence>
<feature type="region of interest" description="Disordered" evidence="1">
    <location>
        <begin position="1"/>
        <end position="22"/>
    </location>
</feature>
<dbReference type="Proteomes" id="UP000282454">
    <property type="component" value="Unassembled WGS sequence"/>
</dbReference>
<name>A0A421B1S8_9PSEU</name>
<evidence type="ECO:0000259" key="2">
    <source>
        <dbReference type="Pfam" id="PF04149"/>
    </source>
</evidence>
<organism evidence="3 4">
    <name type="scientific">Actinokineospora cianjurensis</name>
    <dbReference type="NCBI Taxonomy" id="585224"/>
    <lineage>
        <taxon>Bacteria</taxon>
        <taxon>Bacillati</taxon>
        <taxon>Actinomycetota</taxon>
        <taxon>Actinomycetes</taxon>
        <taxon>Pseudonocardiales</taxon>
        <taxon>Pseudonocardiaceae</taxon>
        <taxon>Actinokineospora</taxon>
    </lineage>
</organism>
<gene>
    <name evidence="3" type="ORF">CLV68_4478</name>
</gene>